<evidence type="ECO:0000313" key="2">
    <source>
        <dbReference type="Proteomes" id="UP000252199"/>
    </source>
</evidence>
<evidence type="ECO:0000313" key="1">
    <source>
        <dbReference type="EMBL" id="RBM64821.1"/>
    </source>
</evidence>
<dbReference type="RefSeq" id="WP_000583166.1">
    <property type="nucleotide sequence ID" value="NZ_CAWQMY010000160.1"/>
</dbReference>
<gene>
    <name evidence="1" type="ORF">DLR72_14120</name>
</gene>
<comment type="caution">
    <text evidence="1">The sequence shown here is derived from an EMBL/GenBank/DDBJ whole genome shotgun (WGS) entry which is preliminary data.</text>
</comment>
<dbReference type="AlphaFoldDB" id="A0ABD7FU92"/>
<reference evidence="1 2" key="1">
    <citation type="submission" date="2018-06" db="EMBL/GenBank/DDBJ databases">
        <title>Draft genome sequences of nine Vibrio sp. clinical isolates from across the United States representing the closest known relative of Vibrio cholerae.</title>
        <authorList>
            <person name="Islam M.T."/>
            <person name="Liang K."/>
            <person name="Im M.S."/>
            <person name="Winkjer J."/>
            <person name="Busby S."/>
            <person name="Batra D."/>
            <person name="Rowe L."/>
            <person name="Tarr C.L."/>
            <person name="Boucher Y."/>
        </authorList>
    </citation>
    <scope>NUCLEOTIDE SEQUENCE [LARGE SCALE GENOMIC DNA]</scope>
    <source>
        <strain evidence="1 2">2017V-1110</strain>
    </source>
</reference>
<proteinExistence type="predicted"/>
<sequence length="111" mass="13241">MIIFDAASVLYIAQFLDSHHIHLNGNVYFDDRKKKRLVLSVERMYEDFDVSGMFMNVLSGYKLIFADAELRLFIRDAKMEFYDNTVTEFTRRELEDEVANWVHTDINENMF</sequence>
<organism evidence="1 2">
    <name type="scientific">Vibrio paracholerae</name>
    <dbReference type="NCBI Taxonomy" id="650003"/>
    <lineage>
        <taxon>Bacteria</taxon>
        <taxon>Pseudomonadati</taxon>
        <taxon>Pseudomonadota</taxon>
        <taxon>Gammaproteobacteria</taxon>
        <taxon>Vibrionales</taxon>
        <taxon>Vibrionaceae</taxon>
        <taxon>Vibrio</taxon>
    </lineage>
</organism>
<accession>A0ABD7FU92</accession>
<protein>
    <submittedName>
        <fullName evidence="1">Uncharacterized protein</fullName>
    </submittedName>
</protein>
<dbReference type="Proteomes" id="UP000252199">
    <property type="component" value="Unassembled WGS sequence"/>
</dbReference>
<name>A0ABD7FU92_9VIBR</name>
<dbReference type="EMBL" id="QKKU01000091">
    <property type="protein sequence ID" value="RBM64821.1"/>
    <property type="molecule type" value="Genomic_DNA"/>
</dbReference>